<protein>
    <recommendedName>
        <fullName evidence="3">23S rRNA (guanine(745)-N(1))-methyltransferase N-terminal domain-containing protein</fullName>
    </recommendedName>
</protein>
<organism evidence="4 5">
    <name type="scientific">Enemella evansiae</name>
    <dbReference type="NCBI Taxonomy" id="2016499"/>
    <lineage>
        <taxon>Bacteria</taxon>
        <taxon>Bacillati</taxon>
        <taxon>Actinomycetota</taxon>
        <taxon>Actinomycetes</taxon>
        <taxon>Propionibacteriales</taxon>
        <taxon>Propionibacteriaceae</taxon>
        <taxon>Enemella</taxon>
    </lineage>
</organism>
<dbReference type="RefSeq" id="WP_094405336.1">
    <property type="nucleotide sequence ID" value="NZ_NMVO01000012.1"/>
</dbReference>
<feature type="binding site" evidence="1">
    <location>
        <position position="11"/>
    </location>
    <ligand>
        <name>Zn(2+)</name>
        <dbReference type="ChEBI" id="CHEBI:29105"/>
    </ligand>
</feature>
<evidence type="ECO:0000256" key="2">
    <source>
        <dbReference type="PIRSR" id="PIRSR018249-2"/>
    </source>
</evidence>
<dbReference type="Gene3D" id="3.40.50.150">
    <property type="entry name" value="Vaccinia Virus protein VP39"/>
    <property type="match status" value="1"/>
</dbReference>
<evidence type="ECO:0000313" key="4">
    <source>
        <dbReference type="EMBL" id="OYO14591.1"/>
    </source>
</evidence>
<dbReference type="InterPro" id="IPR048647">
    <property type="entry name" value="RlmA_N"/>
</dbReference>
<keyword evidence="5" id="KW-1185">Reference proteome</keyword>
<proteinExistence type="predicted"/>
<feature type="binding site" evidence="2">
    <location>
        <position position="70"/>
    </location>
    <ligand>
        <name>S-adenosyl-L-methionine</name>
        <dbReference type="ChEBI" id="CHEBI:59789"/>
    </ligand>
</feature>
<accession>A0A255GG78</accession>
<evidence type="ECO:0000313" key="5">
    <source>
        <dbReference type="Proteomes" id="UP000215896"/>
    </source>
</evidence>
<sequence>MLAEVTDLLRCPLCREQVRVTERVLECTGGHRFDLAKQGYVNLLGHAAPAHADTAEMVAARADFLAGGPFRPLVELLADAAVGSRVVEAGAGTGHYLAGVLAALGSDARGVAADLSAYACRRAARVPRAGAIVADTWAGLPVADGVADTLLCVFAPRNPTDFARMLAPEGRLLVLTPTERHLAELRTELGLLEVETGKQERLLRSMTPELALLDTRPLEFEVTLAAEDLRRLVLMGPNAFHHSDPAVPDRATVTVSVRLSIFGHTPTPIE</sequence>
<dbReference type="Pfam" id="PF21302">
    <property type="entry name" value="Zn_ribbon_RlmA"/>
    <property type="match status" value="1"/>
</dbReference>
<keyword evidence="1" id="KW-0862">Zinc</keyword>
<feature type="domain" description="23S rRNA (guanine(745)-N(1))-methyltransferase N-terminal" evidence="3">
    <location>
        <begin position="10"/>
        <end position="44"/>
    </location>
</feature>
<evidence type="ECO:0000256" key="1">
    <source>
        <dbReference type="PIRSR" id="PIRSR018249-1"/>
    </source>
</evidence>
<gene>
    <name evidence="4" type="ORF">CGZ94_08380</name>
</gene>
<dbReference type="InterPro" id="IPR029063">
    <property type="entry name" value="SAM-dependent_MTases_sf"/>
</dbReference>
<keyword evidence="1" id="KW-0479">Metal-binding</keyword>
<feature type="binding site" evidence="1">
    <location>
        <position position="31"/>
    </location>
    <ligand>
        <name>Zn(2+)</name>
        <dbReference type="ChEBI" id="CHEBI:29105"/>
    </ligand>
</feature>
<dbReference type="SUPFAM" id="SSF53335">
    <property type="entry name" value="S-adenosyl-L-methionine-dependent methyltransferases"/>
    <property type="match status" value="1"/>
</dbReference>
<dbReference type="InterPro" id="IPR016718">
    <property type="entry name" value="rRNA_m1G-MeTrfase_A_prd"/>
</dbReference>
<reference evidence="4 5" key="1">
    <citation type="submission" date="2017-07" db="EMBL/GenBank/DDBJ databases">
        <title>Draft whole genome sequences of clinical Proprionibacteriaceae strains.</title>
        <authorList>
            <person name="Bernier A.-M."/>
            <person name="Bernard K."/>
            <person name="Domingo M.-C."/>
        </authorList>
    </citation>
    <scope>NUCLEOTIDE SEQUENCE [LARGE SCALE GENOMIC DNA]</scope>
    <source>
        <strain evidence="4 5">NML 030167</strain>
    </source>
</reference>
<evidence type="ECO:0000259" key="3">
    <source>
        <dbReference type="Pfam" id="PF21302"/>
    </source>
</evidence>
<dbReference type="AlphaFoldDB" id="A0A255GG78"/>
<dbReference type="Proteomes" id="UP000215896">
    <property type="component" value="Unassembled WGS sequence"/>
</dbReference>
<feature type="binding site" evidence="2">
    <location>
        <position position="181"/>
    </location>
    <ligand>
        <name>S-adenosyl-L-methionine</name>
        <dbReference type="ChEBI" id="CHEBI:59789"/>
    </ligand>
</feature>
<dbReference type="GO" id="GO:0046872">
    <property type="term" value="F:metal ion binding"/>
    <property type="evidence" value="ECO:0007669"/>
    <property type="project" value="UniProtKB-KW"/>
</dbReference>
<dbReference type="EMBL" id="NMVO01000012">
    <property type="protein sequence ID" value="OYO14591.1"/>
    <property type="molecule type" value="Genomic_DNA"/>
</dbReference>
<feature type="binding site" evidence="2">
    <location>
        <begin position="93"/>
        <end position="94"/>
    </location>
    <ligand>
        <name>S-adenosyl-L-methionine</name>
        <dbReference type="ChEBI" id="CHEBI:59789"/>
    </ligand>
</feature>
<dbReference type="OrthoDB" id="108476at2"/>
<name>A0A255GG78_9ACTN</name>
<dbReference type="GO" id="GO:0008168">
    <property type="term" value="F:methyltransferase activity"/>
    <property type="evidence" value="ECO:0007669"/>
    <property type="project" value="InterPro"/>
</dbReference>
<feature type="binding site" evidence="1">
    <location>
        <position position="14"/>
    </location>
    <ligand>
        <name>Zn(2+)</name>
        <dbReference type="ChEBI" id="CHEBI:29105"/>
    </ligand>
</feature>
<keyword evidence="2" id="KW-0949">S-adenosyl-L-methionine</keyword>
<dbReference type="PIRSF" id="PIRSF018249">
    <property type="entry name" value="MyrA_prd"/>
    <property type="match status" value="1"/>
</dbReference>
<comment type="caution">
    <text evidence="4">The sequence shown here is derived from an EMBL/GenBank/DDBJ whole genome shotgun (WGS) entry which is preliminary data.</text>
</comment>
<feature type="binding site" evidence="1">
    <location>
        <position position="27"/>
    </location>
    <ligand>
        <name>Zn(2+)</name>
        <dbReference type="ChEBI" id="CHEBI:29105"/>
    </ligand>
</feature>